<evidence type="ECO:0000256" key="1">
    <source>
        <dbReference type="ARBA" id="ARBA00007430"/>
    </source>
</evidence>
<dbReference type="SUPFAM" id="SSF51735">
    <property type="entry name" value="NAD(P)-binding Rossmann-fold domains"/>
    <property type="match status" value="1"/>
</dbReference>
<dbReference type="InterPro" id="IPR036291">
    <property type="entry name" value="NAD(P)-bd_dom_sf"/>
</dbReference>
<sequence length="626" mass="67999">MPFLKLHTLSRRVKRAIFLSVDSLLVPISLYFAFALRYGTAQPFSYLASSWVLFPILSIIGVILALGVRLDRIKLNAFESRAMTRIAIVSMALAMSAIVLSYLLGLNAPRSVPLLFGVIFCLLAVFARLGGLAFLNWLAEHGSDHTRVAIYGAGAAGIQLASALRQAQEARPVFFVDDNPSLQGLMIAGLPVFAPDALKMQLARAGIEQILLAVPSLSKVRRAEIVETLKGYEAEVKVLPSYIELMSGKGLVESLMPVSPDQLLGRDKVVLDTPEIAKSYAGRVVMVTGAGGSIGSELCRQLIHCKPTRIILFEQSEYQLYQIDQEMQAEADGRNITVVARLGSVTNSPRVENVIAEEGVDIILHAAAYKHVPLVEENELEGARNNVLGTQVVAAAAAKAKLERFILVSTDKAVRPTNIMGATKRLSELVVQDIQTRSAVTKFAMVRFGNVLGSSGSVLPLFQRQIAKGGPVTVTHKDVTRFFMTIPEAARLVLLAGAYAEGGDVFVLDMGQPQKIIDIAHQMIALSGRKVKDPVTGEGDIAIEITGLRPGEKLYEELLIDSDSLLGTPHPKILRAEETMLSELEVASMLREIQGSLTANDVTKLRDIIVQRVEGYHQQIDDHAIG</sequence>
<organism evidence="4 5">
    <name type="scientific">Sulfitobacter geojensis</name>
    <dbReference type="NCBI Taxonomy" id="1342299"/>
    <lineage>
        <taxon>Bacteria</taxon>
        <taxon>Pseudomonadati</taxon>
        <taxon>Pseudomonadota</taxon>
        <taxon>Alphaproteobacteria</taxon>
        <taxon>Rhodobacterales</taxon>
        <taxon>Roseobacteraceae</taxon>
        <taxon>Sulfitobacter</taxon>
    </lineage>
</organism>
<accession>A0AAE3B6L2</accession>
<dbReference type="PANTHER" id="PTHR43318:SF1">
    <property type="entry name" value="POLYSACCHARIDE BIOSYNTHESIS PROTEIN EPSC-RELATED"/>
    <property type="match status" value="1"/>
</dbReference>
<keyword evidence="5" id="KW-1185">Reference proteome</keyword>
<dbReference type="PANTHER" id="PTHR43318">
    <property type="entry name" value="UDP-N-ACETYLGLUCOSAMINE 4,6-DEHYDRATASE"/>
    <property type="match status" value="1"/>
</dbReference>
<dbReference type="Pfam" id="PF13727">
    <property type="entry name" value="CoA_binding_3"/>
    <property type="match status" value="1"/>
</dbReference>
<dbReference type="Proteomes" id="UP000732193">
    <property type="component" value="Unassembled WGS sequence"/>
</dbReference>
<dbReference type="Gene3D" id="3.40.50.720">
    <property type="entry name" value="NAD(P)-binding Rossmann-like Domain"/>
    <property type="match status" value="2"/>
</dbReference>
<proteinExistence type="inferred from homology"/>
<dbReference type="InterPro" id="IPR051203">
    <property type="entry name" value="Polysaccharide_Synthase-Rel"/>
</dbReference>
<dbReference type="CDD" id="cd05237">
    <property type="entry name" value="UDP_invert_4-6DH_SDR_e"/>
    <property type="match status" value="1"/>
</dbReference>
<feature type="transmembrane region" description="Helical" evidence="2">
    <location>
        <begin position="48"/>
        <end position="70"/>
    </location>
</feature>
<keyword evidence="2" id="KW-1133">Transmembrane helix</keyword>
<feature type="domain" description="Polysaccharide biosynthesis protein CapD-like" evidence="3">
    <location>
        <begin position="285"/>
        <end position="577"/>
    </location>
</feature>
<evidence type="ECO:0000313" key="4">
    <source>
        <dbReference type="EMBL" id="MBM1713536.1"/>
    </source>
</evidence>
<gene>
    <name evidence="4" type="ORF">JQV55_08185</name>
</gene>
<evidence type="ECO:0000259" key="3">
    <source>
        <dbReference type="Pfam" id="PF02719"/>
    </source>
</evidence>
<keyword evidence="2" id="KW-0472">Membrane</keyword>
<dbReference type="EMBL" id="JAFBRM010000002">
    <property type="protein sequence ID" value="MBM1713536.1"/>
    <property type="molecule type" value="Genomic_DNA"/>
</dbReference>
<keyword evidence="2" id="KW-0812">Transmembrane</keyword>
<feature type="transmembrane region" description="Helical" evidence="2">
    <location>
        <begin position="82"/>
        <end position="103"/>
    </location>
</feature>
<name>A0AAE3B6L2_9RHOB</name>
<dbReference type="InterPro" id="IPR003869">
    <property type="entry name" value="Polysac_CapD-like"/>
</dbReference>
<dbReference type="Pfam" id="PF02719">
    <property type="entry name" value="Polysacc_synt_2"/>
    <property type="match status" value="1"/>
</dbReference>
<dbReference type="SUPFAM" id="SSF53335">
    <property type="entry name" value="S-adenosyl-L-methionine-dependent methyltransferases"/>
    <property type="match status" value="1"/>
</dbReference>
<feature type="transmembrane region" description="Helical" evidence="2">
    <location>
        <begin position="16"/>
        <end position="36"/>
    </location>
</feature>
<evidence type="ECO:0000256" key="2">
    <source>
        <dbReference type="SAM" id="Phobius"/>
    </source>
</evidence>
<dbReference type="RefSeq" id="WP_203242390.1">
    <property type="nucleotide sequence ID" value="NZ_JAFBRH010000002.1"/>
</dbReference>
<reference evidence="4 5" key="1">
    <citation type="submission" date="2021-01" db="EMBL/GenBank/DDBJ databases">
        <title>Diatom-associated Roseobacters Show Island Model of Population Structure.</title>
        <authorList>
            <person name="Qu L."/>
            <person name="Feng X."/>
            <person name="Chen Y."/>
            <person name="Li L."/>
            <person name="Wang X."/>
            <person name="Hu Z."/>
            <person name="Wang H."/>
            <person name="Luo H."/>
        </authorList>
    </citation>
    <scope>NUCLEOTIDE SEQUENCE [LARGE SCALE GENOMIC DNA]</scope>
    <source>
        <strain evidence="4 5">TR60-84</strain>
    </source>
</reference>
<comment type="caution">
    <text evidence="4">The sequence shown here is derived from an EMBL/GenBank/DDBJ whole genome shotgun (WGS) entry which is preliminary data.</text>
</comment>
<comment type="similarity">
    <text evidence="1">Belongs to the polysaccharide synthase family.</text>
</comment>
<protein>
    <submittedName>
        <fullName evidence="4">Polysaccharide biosynthesis protein</fullName>
    </submittedName>
</protein>
<dbReference type="AlphaFoldDB" id="A0AAE3B6L2"/>
<evidence type="ECO:0000313" key="5">
    <source>
        <dbReference type="Proteomes" id="UP000732193"/>
    </source>
</evidence>
<feature type="transmembrane region" description="Helical" evidence="2">
    <location>
        <begin position="115"/>
        <end position="138"/>
    </location>
</feature>
<dbReference type="InterPro" id="IPR029063">
    <property type="entry name" value="SAM-dependent_MTases_sf"/>
</dbReference>